<dbReference type="AlphaFoldDB" id="A0A7J9I473"/>
<proteinExistence type="predicted"/>
<dbReference type="EMBL" id="JABFAD010000013">
    <property type="protein sequence ID" value="MBA0816643.1"/>
    <property type="molecule type" value="Genomic_DNA"/>
</dbReference>
<dbReference type="OrthoDB" id="983396at2759"/>
<evidence type="ECO:0000313" key="2">
    <source>
        <dbReference type="Proteomes" id="UP000593560"/>
    </source>
</evidence>
<comment type="caution">
    <text evidence="1">The sequence shown here is derived from an EMBL/GenBank/DDBJ whole genome shotgun (WGS) entry which is preliminary data.</text>
</comment>
<name>A0A7J9I473_9ROSI</name>
<reference evidence="1 2" key="1">
    <citation type="journal article" date="2019" name="Genome Biol. Evol.">
        <title>Insights into the evolution of the New World diploid cottons (Gossypium, subgenus Houzingenia) based on genome sequencing.</title>
        <authorList>
            <person name="Grover C.E."/>
            <person name="Arick M.A. 2nd"/>
            <person name="Thrash A."/>
            <person name="Conover J.L."/>
            <person name="Sanders W.S."/>
            <person name="Peterson D.G."/>
            <person name="Frelichowski J.E."/>
            <person name="Scheffler J.A."/>
            <person name="Scheffler B.E."/>
            <person name="Wendel J.F."/>
        </authorList>
    </citation>
    <scope>NUCLEOTIDE SEQUENCE [LARGE SCALE GENOMIC DNA]</scope>
    <source>
        <strain evidence="1">0</strain>
        <tissue evidence="1">Leaf</tissue>
    </source>
</reference>
<organism evidence="1 2">
    <name type="scientific">Gossypium harknessii</name>
    <dbReference type="NCBI Taxonomy" id="34285"/>
    <lineage>
        <taxon>Eukaryota</taxon>
        <taxon>Viridiplantae</taxon>
        <taxon>Streptophyta</taxon>
        <taxon>Embryophyta</taxon>
        <taxon>Tracheophyta</taxon>
        <taxon>Spermatophyta</taxon>
        <taxon>Magnoliopsida</taxon>
        <taxon>eudicotyledons</taxon>
        <taxon>Gunneridae</taxon>
        <taxon>Pentapetalae</taxon>
        <taxon>rosids</taxon>
        <taxon>malvids</taxon>
        <taxon>Malvales</taxon>
        <taxon>Malvaceae</taxon>
        <taxon>Malvoideae</taxon>
        <taxon>Gossypium</taxon>
    </lineage>
</organism>
<accession>A0A7J9I473</accession>
<sequence length="178" mass="19718">MGSSYTRSSLPMANTMPFCLLSSTTADAVYNIIVSSLQDISHKVIFYVREVDVINDKLPVQRVSYEKWRPPEEPFFKVNFDAAFQSHSKRALACLQAARLRLHLGLKEMVLKGDALSVVRKLKSNNLDASEGLKRGDNTNLGEGMSEYLVDELENDRQVGHAITGEPILGLSMVTGVS</sequence>
<gene>
    <name evidence="1" type="ORF">Gohar_001284</name>
</gene>
<evidence type="ECO:0000313" key="1">
    <source>
        <dbReference type="EMBL" id="MBA0816643.1"/>
    </source>
</evidence>
<protein>
    <submittedName>
        <fullName evidence="1">Uncharacterized protein</fullName>
    </submittedName>
</protein>
<dbReference type="Proteomes" id="UP000593560">
    <property type="component" value="Unassembled WGS sequence"/>
</dbReference>
<keyword evidence="2" id="KW-1185">Reference proteome</keyword>